<proteinExistence type="predicted"/>
<dbReference type="AlphaFoldDB" id="A0A381WLY8"/>
<gene>
    <name evidence="1" type="ORF">METZ01_LOCUS106286</name>
</gene>
<protein>
    <submittedName>
        <fullName evidence="1">Uncharacterized protein</fullName>
    </submittedName>
</protein>
<reference evidence="1" key="1">
    <citation type="submission" date="2018-05" db="EMBL/GenBank/DDBJ databases">
        <authorList>
            <person name="Lanie J.A."/>
            <person name="Ng W.-L."/>
            <person name="Kazmierczak K.M."/>
            <person name="Andrzejewski T.M."/>
            <person name="Davidsen T.M."/>
            <person name="Wayne K.J."/>
            <person name="Tettelin H."/>
            <person name="Glass J.I."/>
            <person name="Rusch D."/>
            <person name="Podicherti R."/>
            <person name="Tsui H.-C.T."/>
            <person name="Winkler M.E."/>
        </authorList>
    </citation>
    <scope>NUCLEOTIDE SEQUENCE</scope>
</reference>
<organism evidence="1">
    <name type="scientific">marine metagenome</name>
    <dbReference type="NCBI Taxonomy" id="408172"/>
    <lineage>
        <taxon>unclassified sequences</taxon>
        <taxon>metagenomes</taxon>
        <taxon>ecological metagenomes</taxon>
    </lineage>
</organism>
<evidence type="ECO:0000313" key="1">
    <source>
        <dbReference type="EMBL" id="SVA53432.1"/>
    </source>
</evidence>
<dbReference type="EMBL" id="UINC01012207">
    <property type="protein sequence ID" value="SVA53432.1"/>
    <property type="molecule type" value="Genomic_DNA"/>
</dbReference>
<sequence>MGSNYLDRYLAIGCHLGQYHRLTFPPNPAHDIQALYLLNACPDMG</sequence>
<accession>A0A381WLY8</accession>
<name>A0A381WLY8_9ZZZZ</name>